<feature type="signal peptide" evidence="5">
    <location>
        <begin position="1"/>
        <end position="26"/>
    </location>
</feature>
<dbReference type="InterPro" id="IPR013328">
    <property type="entry name" value="6PGD_dom2"/>
</dbReference>
<feature type="chain" id="PRO_5013656133" description="2-dehydropantoate 2-reductase" evidence="5">
    <location>
        <begin position="27"/>
        <end position="344"/>
    </location>
</feature>
<dbReference type="PANTHER" id="PTHR21708:SF30">
    <property type="entry name" value="2-DEHYDROPANTOATE 2-REDUCTASE-RELATED"/>
    <property type="match status" value="1"/>
</dbReference>
<evidence type="ECO:0000256" key="3">
    <source>
        <dbReference type="ARBA" id="ARBA00023002"/>
    </source>
</evidence>
<evidence type="ECO:0000256" key="4">
    <source>
        <dbReference type="RuleBase" id="RU362068"/>
    </source>
</evidence>
<dbReference type="GO" id="GO:0015940">
    <property type="term" value="P:pantothenate biosynthetic process"/>
    <property type="evidence" value="ECO:0007669"/>
    <property type="project" value="InterPro"/>
</dbReference>
<sequence length="344" mass="37528">MPPKILLHGSGAVGTIYLYLLLKAGCDVTAVCRSNYEAAKADGFHIDSDIYGKGIHIHPNIVRDPEEAAAAGQYDYLIVACKALPDAKIAETVSAAVTPGHTTIVLIQNGIDIEQEYASHFPENPLLSCVVYLPTTQIKPGYIEMGDLETLEMGPYPASAHNDEKVKASADQLITLLKSAGGNAHYFQDIQEKRWNKLLLNASWNPICALTLSRDAAFLLSSPESEGVIVEVMNEVIAISKALGYSSVNEAAGQVGLNRAKDRIGTKGIEPSMLVDVLWNRRMEVEVILGNPLRKARQLGVQVPRIEMLYILAKVLDDSIRFRQQGESLDGEKMLALFSSSDPR</sequence>
<evidence type="ECO:0000313" key="9">
    <source>
        <dbReference type="Proteomes" id="UP000225277"/>
    </source>
</evidence>
<comment type="function">
    <text evidence="4">Catalyzes the NADPH-dependent reduction of ketopantoate into pantoic acid.</text>
</comment>
<dbReference type="EMBL" id="FJUY01000032">
    <property type="protein sequence ID" value="CZT25835.1"/>
    <property type="molecule type" value="Genomic_DNA"/>
</dbReference>
<dbReference type="InterPro" id="IPR036291">
    <property type="entry name" value="NAD(P)-bd_dom_sf"/>
</dbReference>
<dbReference type="GO" id="GO:0005737">
    <property type="term" value="C:cytoplasm"/>
    <property type="evidence" value="ECO:0007669"/>
    <property type="project" value="TreeGrafter"/>
</dbReference>
<evidence type="ECO:0000313" key="8">
    <source>
        <dbReference type="EMBL" id="CZT25835.1"/>
    </source>
</evidence>
<evidence type="ECO:0000259" key="7">
    <source>
        <dbReference type="Pfam" id="PF08546"/>
    </source>
</evidence>
<dbReference type="InterPro" id="IPR051402">
    <property type="entry name" value="KPR-Related"/>
</dbReference>
<dbReference type="STRING" id="112498.A0A2D3VF15"/>
<keyword evidence="3 4" id="KW-0560">Oxidoreductase</keyword>
<dbReference type="InterPro" id="IPR008927">
    <property type="entry name" value="6-PGluconate_DH-like_C_sf"/>
</dbReference>
<dbReference type="Gene3D" id="1.10.1040.10">
    <property type="entry name" value="N-(1-d-carboxylethyl)-l-norvaline Dehydrogenase, domain 2"/>
    <property type="match status" value="1"/>
</dbReference>
<keyword evidence="2 4" id="KW-0521">NADP</keyword>
<dbReference type="InterPro" id="IPR013752">
    <property type="entry name" value="KPA_reductase"/>
</dbReference>
<keyword evidence="5" id="KW-0732">Signal</keyword>
<dbReference type="OrthoDB" id="3609at2759"/>
<dbReference type="PANTHER" id="PTHR21708">
    <property type="entry name" value="PROBABLE 2-DEHYDROPANTOATE 2-REDUCTASE"/>
    <property type="match status" value="1"/>
</dbReference>
<dbReference type="AlphaFoldDB" id="A0A2D3VF15"/>
<evidence type="ECO:0000256" key="1">
    <source>
        <dbReference type="ARBA" id="ARBA00007870"/>
    </source>
</evidence>
<dbReference type="Gene3D" id="3.40.50.720">
    <property type="entry name" value="NAD(P)-binding Rossmann-like Domain"/>
    <property type="match status" value="1"/>
</dbReference>
<evidence type="ECO:0000256" key="5">
    <source>
        <dbReference type="SAM" id="SignalP"/>
    </source>
</evidence>
<keyword evidence="9" id="KW-1185">Reference proteome</keyword>
<dbReference type="GeneID" id="35606521"/>
<dbReference type="SUPFAM" id="SSF48179">
    <property type="entry name" value="6-phosphogluconate dehydrogenase C-terminal domain-like"/>
    <property type="match status" value="1"/>
</dbReference>
<reference evidence="8 9" key="1">
    <citation type="submission" date="2016-03" db="EMBL/GenBank/DDBJ databases">
        <authorList>
            <person name="Ploux O."/>
        </authorList>
    </citation>
    <scope>NUCLEOTIDE SEQUENCE [LARGE SCALE GENOMIC DNA]</scope>
    <source>
        <strain evidence="8 9">URUG2</strain>
    </source>
</reference>
<evidence type="ECO:0000259" key="6">
    <source>
        <dbReference type="Pfam" id="PF02558"/>
    </source>
</evidence>
<accession>A0A2D3VF15</accession>
<dbReference type="RefSeq" id="XP_023632493.1">
    <property type="nucleotide sequence ID" value="XM_023776725.1"/>
</dbReference>
<dbReference type="SUPFAM" id="SSF51735">
    <property type="entry name" value="NAD(P)-binding Rossmann-fold domains"/>
    <property type="match status" value="1"/>
</dbReference>
<evidence type="ECO:0000256" key="2">
    <source>
        <dbReference type="ARBA" id="ARBA00022857"/>
    </source>
</evidence>
<organism evidence="8 9">
    <name type="scientific">Ramularia collo-cygni</name>
    <dbReference type="NCBI Taxonomy" id="112498"/>
    <lineage>
        <taxon>Eukaryota</taxon>
        <taxon>Fungi</taxon>
        <taxon>Dikarya</taxon>
        <taxon>Ascomycota</taxon>
        <taxon>Pezizomycotina</taxon>
        <taxon>Dothideomycetes</taxon>
        <taxon>Dothideomycetidae</taxon>
        <taxon>Mycosphaerellales</taxon>
        <taxon>Mycosphaerellaceae</taxon>
        <taxon>Ramularia</taxon>
    </lineage>
</organism>
<feature type="domain" description="Ketopantoate reductase C-terminal" evidence="7">
    <location>
        <begin position="189"/>
        <end position="315"/>
    </location>
</feature>
<comment type="catalytic activity">
    <reaction evidence="4">
        <text>(R)-pantoate + NADP(+) = 2-dehydropantoate + NADPH + H(+)</text>
        <dbReference type="Rhea" id="RHEA:16233"/>
        <dbReference type="ChEBI" id="CHEBI:11561"/>
        <dbReference type="ChEBI" id="CHEBI:15378"/>
        <dbReference type="ChEBI" id="CHEBI:15980"/>
        <dbReference type="ChEBI" id="CHEBI:57783"/>
        <dbReference type="ChEBI" id="CHEBI:58349"/>
        <dbReference type="EC" id="1.1.1.169"/>
    </reaction>
</comment>
<feature type="domain" description="Ketopantoate reductase N-terminal" evidence="6">
    <location>
        <begin position="5"/>
        <end position="157"/>
    </location>
</feature>
<dbReference type="NCBIfam" id="TIGR00745">
    <property type="entry name" value="apbA_panE"/>
    <property type="match status" value="1"/>
</dbReference>
<protein>
    <recommendedName>
        <fullName evidence="4">2-dehydropantoate 2-reductase</fullName>
        <ecNumber evidence="4">1.1.1.169</ecNumber>
    </recommendedName>
    <alternativeName>
        <fullName evidence="4">Ketopantoate reductase</fullName>
    </alternativeName>
</protein>
<dbReference type="InterPro" id="IPR003710">
    <property type="entry name" value="ApbA"/>
</dbReference>
<dbReference type="FunFam" id="1.10.1040.10:FF:000017">
    <property type="entry name" value="2-dehydropantoate 2-reductase"/>
    <property type="match status" value="1"/>
</dbReference>
<name>A0A2D3VF15_9PEZI</name>
<proteinExistence type="inferred from homology"/>
<dbReference type="GO" id="GO:0008677">
    <property type="term" value="F:2-dehydropantoate 2-reductase activity"/>
    <property type="evidence" value="ECO:0007669"/>
    <property type="project" value="UniProtKB-EC"/>
</dbReference>
<dbReference type="Pfam" id="PF02558">
    <property type="entry name" value="ApbA"/>
    <property type="match status" value="1"/>
</dbReference>
<dbReference type="Proteomes" id="UP000225277">
    <property type="component" value="Unassembled WGS sequence"/>
</dbReference>
<dbReference type="InterPro" id="IPR013332">
    <property type="entry name" value="KPR_N"/>
</dbReference>
<gene>
    <name evidence="8" type="ORF">RCC_11504</name>
</gene>
<comment type="similarity">
    <text evidence="1 4">Belongs to the ketopantoate reductase family.</text>
</comment>
<dbReference type="EC" id="1.1.1.169" evidence="4"/>
<dbReference type="Pfam" id="PF08546">
    <property type="entry name" value="ApbA_C"/>
    <property type="match status" value="1"/>
</dbReference>